<dbReference type="PANTHER" id="PTHR47964:SF1">
    <property type="entry name" value="ATP-DEPENDENT DNA HELICASE HOMOLOG RECG, CHLOROPLASTIC"/>
    <property type="match status" value="1"/>
</dbReference>
<dbReference type="RefSeq" id="WP_320756153.1">
    <property type="nucleotide sequence ID" value="NZ_JAWNGC010000001.1"/>
</dbReference>
<evidence type="ECO:0000256" key="3">
    <source>
        <dbReference type="ARBA" id="ARBA00022741"/>
    </source>
</evidence>
<evidence type="ECO:0000256" key="6">
    <source>
        <dbReference type="ARBA" id="ARBA00022806"/>
    </source>
</evidence>
<dbReference type="SMART" id="SM00490">
    <property type="entry name" value="HELICc"/>
    <property type="match status" value="1"/>
</dbReference>
<name>A0AAW9HR74_9ACTO</name>
<evidence type="ECO:0000256" key="5">
    <source>
        <dbReference type="ARBA" id="ARBA00022801"/>
    </source>
</evidence>
<dbReference type="EC" id="3.6.4.-" evidence="13"/>
<evidence type="ECO:0000256" key="4">
    <source>
        <dbReference type="ARBA" id="ARBA00022763"/>
    </source>
</evidence>
<evidence type="ECO:0000256" key="2">
    <source>
        <dbReference type="ARBA" id="ARBA00022490"/>
    </source>
</evidence>
<accession>A0AAW9HR74</accession>
<keyword evidence="3 13" id="KW-0547">Nucleotide-binding</keyword>
<dbReference type="InterPro" id="IPR011545">
    <property type="entry name" value="DEAD/DEAH_box_helicase_dom"/>
</dbReference>
<dbReference type="GO" id="GO:0006355">
    <property type="term" value="P:regulation of DNA-templated transcription"/>
    <property type="evidence" value="ECO:0007669"/>
    <property type="project" value="UniProtKB-UniRule"/>
</dbReference>
<dbReference type="Gene3D" id="3.90.1150.50">
    <property type="entry name" value="Transcription-repair-coupling factor, D7 domain"/>
    <property type="match status" value="1"/>
</dbReference>
<dbReference type="FunFam" id="3.40.50.300:FF:000546">
    <property type="entry name" value="Transcription-repair-coupling factor"/>
    <property type="match status" value="1"/>
</dbReference>
<dbReference type="GO" id="GO:0005524">
    <property type="term" value="F:ATP binding"/>
    <property type="evidence" value="ECO:0007669"/>
    <property type="project" value="UniProtKB-UniRule"/>
</dbReference>
<dbReference type="Pfam" id="PF00271">
    <property type="entry name" value="Helicase_C"/>
    <property type="match status" value="1"/>
</dbReference>
<dbReference type="Pfam" id="PF17757">
    <property type="entry name" value="UvrB_inter"/>
    <property type="match status" value="1"/>
</dbReference>
<dbReference type="InterPro" id="IPR004576">
    <property type="entry name" value="Mfd"/>
</dbReference>
<keyword evidence="7 13" id="KW-0067">ATP-binding</keyword>
<comment type="subcellular location">
    <subcellularLocation>
        <location evidence="1 13">Cytoplasm</location>
    </subcellularLocation>
</comment>
<comment type="similarity">
    <text evidence="11 13">In the C-terminal section; belongs to the helicase family. RecG subfamily.</text>
</comment>
<dbReference type="InterPro" id="IPR014001">
    <property type="entry name" value="Helicase_ATP-bd"/>
</dbReference>
<dbReference type="PROSITE" id="PS51194">
    <property type="entry name" value="HELICASE_CTER"/>
    <property type="match status" value="1"/>
</dbReference>
<dbReference type="Gene3D" id="3.40.50.300">
    <property type="entry name" value="P-loop containing nucleotide triphosphate hydrolases"/>
    <property type="match status" value="2"/>
</dbReference>
<dbReference type="SMART" id="SM00487">
    <property type="entry name" value="DEXDc"/>
    <property type="match status" value="1"/>
</dbReference>
<evidence type="ECO:0000256" key="7">
    <source>
        <dbReference type="ARBA" id="ARBA00022840"/>
    </source>
</evidence>
<evidence type="ECO:0000256" key="11">
    <source>
        <dbReference type="ARBA" id="ARBA00061399"/>
    </source>
</evidence>
<keyword evidence="8 13" id="KW-0238">DNA-binding</keyword>
<keyword evidence="4 13" id="KW-0227">DNA damage</keyword>
<evidence type="ECO:0000256" key="1">
    <source>
        <dbReference type="ARBA" id="ARBA00004496"/>
    </source>
</evidence>
<dbReference type="PANTHER" id="PTHR47964">
    <property type="entry name" value="ATP-DEPENDENT DNA HELICASE HOMOLOG RECG, CHLOROPLASTIC"/>
    <property type="match status" value="1"/>
</dbReference>
<feature type="domain" description="Helicase ATP-binding" evidence="14">
    <location>
        <begin position="633"/>
        <end position="794"/>
    </location>
</feature>
<feature type="domain" description="Helicase C-terminal" evidence="15">
    <location>
        <begin position="815"/>
        <end position="969"/>
    </location>
</feature>
<dbReference type="InterPro" id="IPR003711">
    <property type="entry name" value="CarD-like/TRCF_RID"/>
</dbReference>
<dbReference type="GO" id="GO:0000716">
    <property type="term" value="P:transcription-coupled nucleotide-excision repair, DNA damage recognition"/>
    <property type="evidence" value="ECO:0007669"/>
    <property type="project" value="UniProtKB-UniRule"/>
</dbReference>
<dbReference type="Pfam" id="PF03461">
    <property type="entry name" value="TRCF"/>
    <property type="match status" value="1"/>
</dbReference>
<dbReference type="InterPro" id="IPR027417">
    <property type="entry name" value="P-loop_NTPase"/>
</dbReference>
<comment type="function">
    <text evidence="13">Couples transcription and DNA repair by recognizing RNA polymerase (RNAP) stalled at DNA lesions. Mediates ATP-dependent release of RNAP and its truncated transcript from the DNA, and recruitment of nucleotide excision repair machinery to the damaged site.</text>
</comment>
<comment type="similarity">
    <text evidence="10 13">In the N-terminal section; belongs to the UvrB family.</text>
</comment>
<evidence type="ECO:0000259" key="14">
    <source>
        <dbReference type="PROSITE" id="PS51192"/>
    </source>
</evidence>
<evidence type="ECO:0000256" key="12">
    <source>
        <dbReference type="ARBA" id="ARBA00070128"/>
    </source>
</evidence>
<dbReference type="GO" id="GO:0005737">
    <property type="term" value="C:cytoplasm"/>
    <property type="evidence" value="ECO:0007669"/>
    <property type="project" value="UniProtKB-SubCell"/>
</dbReference>
<keyword evidence="9 13" id="KW-0234">DNA repair</keyword>
<dbReference type="SUPFAM" id="SSF141259">
    <property type="entry name" value="CarD-like"/>
    <property type="match status" value="1"/>
</dbReference>
<dbReference type="InterPro" id="IPR041471">
    <property type="entry name" value="UvrB_inter"/>
</dbReference>
<dbReference type="Proteomes" id="UP001281731">
    <property type="component" value="Unassembled WGS sequence"/>
</dbReference>
<evidence type="ECO:0000256" key="8">
    <source>
        <dbReference type="ARBA" id="ARBA00023125"/>
    </source>
</evidence>
<evidence type="ECO:0000256" key="13">
    <source>
        <dbReference type="HAMAP-Rule" id="MF_00969"/>
    </source>
</evidence>
<dbReference type="NCBIfam" id="TIGR00580">
    <property type="entry name" value="mfd"/>
    <property type="match status" value="1"/>
</dbReference>
<dbReference type="Pfam" id="PF00270">
    <property type="entry name" value="DEAD"/>
    <property type="match status" value="1"/>
</dbReference>
<dbReference type="InterPro" id="IPR037235">
    <property type="entry name" value="TRCF-like_C_D7"/>
</dbReference>
<dbReference type="InterPro" id="IPR047112">
    <property type="entry name" value="RecG/Mfd"/>
</dbReference>
<evidence type="ECO:0000313" key="16">
    <source>
        <dbReference type="EMBL" id="MDY5154198.1"/>
    </source>
</evidence>
<dbReference type="GO" id="GO:0003684">
    <property type="term" value="F:damaged DNA binding"/>
    <property type="evidence" value="ECO:0007669"/>
    <property type="project" value="InterPro"/>
</dbReference>
<keyword evidence="5 13" id="KW-0378">Hydrolase</keyword>
<dbReference type="SUPFAM" id="SSF143517">
    <property type="entry name" value="TRCF domain-like"/>
    <property type="match status" value="1"/>
</dbReference>
<comment type="caution">
    <text evidence="16">The sequence shown here is derived from an EMBL/GenBank/DDBJ whole genome shotgun (WGS) entry which is preliminary data.</text>
</comment>
<dbReference type="InterPro" id="IPR001650">
    <property type="entry name" value="Helicase_C-like"/>
</dbReference>
<reference evidence="16" key="1">
    <citation type="submission" date="2023-10" db="EMBL/GenBank/DDBJ databases">
        <title>Whole Genome based description of the genera Actinobaculum and Actinotignum reveals a complex phylogenetic relationship within the species included in the genus Actinotignum.</title>
        <authorList>
            <person name="Jensen C.S."/>
            <person name="Dargis R."/>
            <person name="Kemp M."/>
            <person name="Christensen J.J."/>
        </authorList>
    </citation>
    <scope>NUCLEOTIDE SEQUENCE</scope>
    <source>
        <strain evidence="16">SLA_B511</strain>
    </source>
</reference>
<dbReference type="PROSITE" id="PS51192">
    <property type="entry name" value="HELICASE_ATP_BIND_1"/>
    <property type="match status" value="1"/>
</dbReference>
<dbReference type="GO" id="GO:0016787">
    <property type="term" value="F:hydrolase activity"/>
    <property type="evidence" value="ECO:0007669"/>
    <property type="project" value="UniProtKB-KW"/>
</dbReference>
<evidence type="ECO:0000259" key="15">
    <source>
        <dbReference type="PROSITE" id="PS51194"/>
    </source>
</evidence>
<evidence type="ECO:0000313" key="17">
    <source>
        <dbReference type="Proteomes" id="UP001281731"/>
    </source>
</evidence>
<dbReference type="SMART" id="SM01058">
    <property type="entry name" value="CarD_TRCF"/>
    <property type="match status" value="1"/>
</dbReference>
<proteinExistence type="inferred from homology"/>
<keyword evidence="6" id="KW-0347">Helicase</keyword>
<dbReference type="Pfam" id="PF02559">
    <property type="entry name" value="CarD_TRCF_RID"/>
    <property type="match status" value="1"/>
</dbReference>
<dbReference type="EMBL" id="JAWNGC010000001">
    <property type="protein sequence ID" value="MDY5154198.1"/>
    <property type="molecule type" value="Genomic_DNA"/>
</dbReference>
<sequence>MDLRPLLSLVSADTAVSNALENASATTNIAMPRGFLPLAVALCCEGKETPLNVVVTASGRDAQQLSSALAPYMATDQVEVFPAWETLPHERLSPRSDTVAQRLLVLRRLAHPEEFDARLRVLIMPVRALLQPITAGLGELAPVRLRVGEEYPMEEVEEALVGAAYSRVDMVERRGQFAVRGGILDVFPPTESHPLRIEFFGDEVEDIRAFAVADQRSMDTRKELYAPACREILLTSEVRQRARVLMEKLPGALDMLDSIVAGIAPEGMESLTPLLVDRMEAVADTFPEGTRVIIAEPERVEQRAESLLATTQEFLTAAWSSAVAGGKVPIQAGVANFASVSQTRAHCMERGFSWWAFGGFDTRYAVHAREPLKFLGKMDAAMNAMKEHARQSWKQVLVVDGPGLARRYADQLGEYDIASRLALDLPEQLTPGIVYVTVAPISEGFVMEGAKFALFAASDITGRGGSSTRDMRTLPKRRTKKTVDPLSLKPGDFVVHDHHGVAKFARMEKRSVGHRKDNQREYLVLEYAPTRRGAPGDQLWVPTDQLDHISKYSGGEAPKLNKMGGTDWEKTKSRARVATRRIASELIRLYASRVATKGIPFSPDTPWQRELEDAFPFQETADQLHTIDEVKTDMEKPTPMDRLISGDVGYGKTEIAVRAAFKAVQDGYQVAILVPTTLLVDQHRETFEERYAGFPVTVGSLSRFQTAKESAQVVNDLASGKIDVVIGTHKLLTGNVRFKKLGLVVIDEEQRFGVEHKETLKQMYPNIDVLSMSATPIPRTLEMAVTGVREMSTLATPPEERHPILTYVGARENKQIKAAIRRELLRDGQIFYVHNRVTDMDRIATQIKSLVPEARVGIAHGQMGERQLENIIESFWNKDIDVLICTTIVETGLDISNANTLIVDNADKMGLSQLHQLRGRVGRGRERAYAYFLYEPGKALTQTALERLRTIATNTDLGAGTQVAMKDLEIRGAGNMLGGEQSGHIEGVGFDLYVRMVSEAVAKIRGEMPDEDEAKEIRVELPVEAFLPEDYVPSERLRLEIYTKLAGTRSNEEREEIRGELVDRYGKIPEVVDRLFAIAELRDLARSAGIEEITVVGRNIRLSPVELPDSRQARLKRLYPGALLKPAIRVLLVPMPVVGGKKLGQAQAVEGEELISWVERLITSVFIASIG</sequence>
<organism evidence="16 17">
    <name type="scientific">Actinotignum urinale</name>
    <dbReference type="NCBI Taxonomy" id="190146"/>
    <lineage>
        <taxon>Bacteria</taxon>
        <taxon>Bacillati</taxon>
        <taxon>Actinomycetota</taxon>
        <taxon>Actinomycetes</taxon>
        <taxon>Actinomycetales</taxon>
        <taxon>Actinomycetaceae</taxon>
        <taxon>Actinotignum</taxon>
    </lineage>
</organism>
<dbReference type="CDD" id="cd17991">
    <property type="entry name" value="DEXHc_TRCF"/>
    <property type="match status" value="1"/>
</dbReference>
<dbReference type="SUPFAM" id="SSF52540">
    <property type="entry name" value="P-loop containing nucleoside triphosphate hydrolases"/>
    <property type="match status" value="4"/>
</dbReference>
<gene>
    <name evidence="13 16" type="primary">mfd</name>
    <name evidence="16" type="ORF">R6G80_00420</name>
</gene>
<evidence type="ECO:0000256" key="10">
    <source>
        <dbReference type="ARBA" id="ARBA00061104"/>
    </source>
</evidence>
<dbReference type="InterPro" id="IPR036101">
    <property type="entry name" value="CarD-like/TRCF_RID_sf"/>
</dbReference>
<dbReference type="Gene3D" id="3.40.50.11180">
    <property type="match status" value="1"/>
</dbReference>
<dbReference type="Gene3D" id="2.40.10.170">
    <property type="match status" value="1"/>
</dbReference>
<dbReference type="GO" id="GO:0003678">
    <property type="term" value="F:DNA helicase activity"/>
    <property type="evidence" value="ECO:0007669"/>
    <property type="project" value="TreeGrafter"/>
</dbReference>
<dbReference type="SMART" id="SM00982">
    <property type="entry name" value="TRCF"/>
    <property type="match status" value="1"/>
</dbReference>
<keyword evidence="2 13" id="KW-0963">Cytoplasm</keyword>
<dbReference type="FunFam" id="3.40.50.300:FF:000300">
    <property type="entry name" value="Transcription-repair-coupling factor"/>
    <property type="match status" value="1"/>
</dbReference>
<dbReference type="Gene3D" id="3.30.2060.10">
    <property type="entry name" value="Penicillin-binding protein 1b domain"/>
    <property type="match status" value="1"/>
</dbReference>
<evidence type="ECO:0000256" key="9">
    <source>
        <dbReference type="ARBA" id="ARBA00023204"/>
    </source>
</evidence>
<dbReference type="InterPro" id="IPR005118">
    <property type="entry name" value="TRCF_C"/>
</dbReference>
<protein>
    <recommendedName>
        <fullName evidence="12 13">Transcription-repair-coupling factor</fullName>
        <shortName evidence="13">TRCF</shortName>
        <ecNumber evidence="13">3.6.4.-</ecNumber>
    </recommendedName>
</protein>
<dbReference type="HAMAP" id="MF_00969">
    <property type="entry name" value="TRCF"/>
    <property type="match status" value="1"/>
</dbReference>
<dbReference type="AlphaFoldDB" id="A0AAW9HR74"/>